<feature type="transmembrane region" description="Helical" evidence="6">
    <location>
        <begin position="432"/>
        <end position="453"/>
    </location>
</feature>
<keyword evidence="4 6" id="KW-1133">Transmembrane helix</keyword>
<feature type="transmembrane region" description="Helical" evidence="6">
    <location>
        <begin position="174"/>
        <end position="195"/>
    </location>
</feature>
<protein>
    <recommendedName>
        <fullName evidence="7">Major facilitator superfamily (MFS) profile domain-containing protein</fullName>
    </recommendedName>
</protein>
<dbReference type="GO" id="GO:0022857">
    <property type="term" value="F:transmembrane transporter activity"/>
    <property type="evidence" value="ECO:0007669"/>
    <property type="project" value="InterPro"/>
</dbReference>
<comment type="subcellular location">
    <subcellularLocation>
        <location evidence="1">Membrane</location>
        <topology evidence="1">Multi-pass membrane protein</topology>
    </subcellularLocation>
</comment>
<feature type="transmembrane region" description="Helical" evidence="6">
    <location>
        <begin position="113"/>
        <end position="131"/>
    </location>
</feature>
<evidence type="ECO:0000259" key="7">
    <source>
        <dbReference type="PROSITE" id="PS50850"/>
    </source>
</evidence>
<evidence type="ECO:0000256" key="5">
    <source>
        <dbReference type="ARBA" id="ARBA00023136"/>
    </source>
</evidence>
<feature type="domain" description="Major facilitator superfamily (MFS) profile" evidence="7">
    <location>
        <begin position="46"/>
        <end position="459"/>
    </location>
</feature>
<feature type="transmembrane region" description="Helical" evidence="6">
    <location>
        <begin position="313"/>
        <end position="334"/>
    </location>
</feature>
<keyword evidence="2" id="KW-0813">Transport</keyword>
<sequence>MATNLEQAQSVHASEGEYEKTPNIISEETSSAINDKRLLRRIDVWICPMMAFSMSLQFLDKSALPAASILGIIEDLGLVGNQYSWSNSIFAFGYLSFTFFTGYLMVRLPIAKLLVGTFFIWAVLIGCHAATKNFTGIMVVRFFLGAAEAAAIPGFSLMTGMWYKRKEHPLRHGFWFLGTSLGIMLAGLLSFGVAHIGTDGGSGPWRWLFIALAILTAVWASLMLYFLPDTPGNARFLSAEQKIRAVERVKATNQSVTKSNQFHWGHFLEAVLDIKIWLIFFFLVCVTICNSSLTAFSQIVLVGLGFNVKQANLFTIATGGLHGLFGITASWLCTKYRNIRAPVCIVLCTISLTGSLLVRFGPNLGSKLFGFLIFYAYPCTVSIALSIIASNTAGFTKKSVATSMSVIGYSAGNIVGPFAFLPSEKPAYPTGFTTTTCCFGAAIILMSLLIVAVRIENSRRDRKYGTVNAEIREHVANEILEQDLTDGKNTNFRYVY</sequence>
<evidence type="ECO:0000256" key="6">
    <source>
        <dbReference type="SAM" id="Phobius"/>
    </source>
</evidence>
<dbReference type="PROSITE" id="PS50850">
    <property type="entry name" value="MFS"/>
    <property type="match status" value="1"/>
</dbReference>
<name>A0A0D1ZQE7_EXOME</name>
<dbReference type="Gene3D" id="1.20.1250.20">
    <property type="entry name" value="MFS general substrate transporter like domains"/>
    <property type="match status" value="2"/>
</dbReference>
<dbReference type="InterPro" id="IPR036259">
    <property type="entry name" value="MFS_trans_sf"/>
</dbReference>
<keyword evidence="5 6" id="KW-0472">Membrane</keyword>
<feature type="transmembrane region" description="Helical" evidence="6">
    <location>
        <begin position="341"/>
        <end position="362"/>
    </location>
</feature>
<dbReference type="GeneID" id="27326447"/>
<dbReference type="OrthoDB" id="6730379at2759"/>
<dbReference type="RefSeq" id="XP_016220552.1">
    <property type="nucleotide sequence ID" value="XM_016373641.1"/>
</dbReference>
<dbReference type="InterPro" id="IPR020846">
    <property type="entry name" value="MFS_dom"/>
</dbReference>
<dbReference type="InterPro" id="IPR011701">
    <property type="entry name" value="MFS"/>
</dbReference>
<dbReference type="Pfam" id="PF07690">
    <property type="entry name" value="MFS_1"/>
    <property type="match status" value="1"/>
</dbReference>
<gene>
    <name evidence="8" type="ORF">PV10_08602</name>
</gene>
<evidence type="ECO:0000256" key="2">
    <source>
        <dbReference type="ARBA" id="ARBA00022448"/>
    </source>
</evidence>
<dbReference type="VEuPathDB" id="FungiDB:PV10_08602"/>
<dbReference type="SUPFAM" id="SSF103473">
    <property type="entry name" value="MFS general substrate transporter"/>
    <property type="match status" value="1"/>
</dbReference>
<dbReference type="PANTHER" id="PTHR43791">
    <property type="entry name" value="PERMEASE-RELATED"/>
    <property type="match status" value="1"/>
</dbReference>
<keyword evidence="9" id="KW-1185">Reference proteome</keyword>
<feature type="transmembrane region" description="Helical" evidence="6">
    <location>
        <begin position="137"/>
        <end position="162"/>
    </location>
</feature>
<evidence type="ECO:0000256" key="4">
    <source>
        <dbReference type="ARBA" id="ARBA00022989"/>
    </source>
</evidence>
<evidence type="ECO:0000313" key="9">
    <source>
        <dbReference type="Proteomes" id="UP000054302"/>
    </source>
</evidence>
<dbReference type="HOGENOM" id="CLU_001265_0_5_1"/>
<feature type="transmembrane region" description="Helical" evidence="6">
    <location>
        <begin position="400"/>
        <end position="420"/>
    </location>
</feature>
<dbReference type="AlphaFoldDB" id="A0A0D1ZQE7"/>
<reference evidence="8 9" key="1">
    <citation type="submission" date="2015-01" db="EMBL/GenBank/DDBJ databases">
        <title>The Genome Sequence of Exophiala mesophila CBS40295.</title>
        <authorList>
            <consortium name="The Broad Institute Genomics Platform"/>
            <person name="Cuomo C."/>
            <person name="de Hoog S."/>
            <person name="Gorbushina A."/>
            <person name="Stielow B."/>
            <person name="Teixiera M."/>
            <person name="Abouelleil A."/>
            <person name="Chapman S.B."/>
            <person name="Priest M."/>
            <person name="Young S.K."/>
            <person name="Wortman J."/>
            <person name="Nusbaum C."/>
            <person name="Birren B."/>
        </authorList>
    </citation>
    <scope>NUCLEOTIDE SEQUENCE [LARGE SCALE GENOMIC DNA]</scope>
    <source>
        <strain evidence="8 9">CBS 40295</strain>
    </source>
</reference>
<proteinExistence type="predicted"/>
<evidence type="ECO:0000256" key="3">
    <source>
        <dbReference type="ARBA" id="ARBA00022692"/>
    </source>
</evidence>
<accession>A0A0D1ZQE7</accession>
<dbReference type="STRING" id="212818.A0A0D1ZQE7"/>
<feature type="transmembrane region" description="Helical" evidence="6">
    <location>
        <begin position="207"/>
        <end position="227"/>
    </location>
</feature>
<dbReference type="GO" id="GO:0016020">
    <property type="term" value="C:membrane"/>
    <property type="evidence" value="ECO:0007669"/>
    <property type="project" value="UniProtKB-SubCell"/>
</dbReference>
<evidence type="ECO:0000256" key="1">
    <source>
        <dbReference type="ARBA" id="ARBA00004141"/>
    </source>
</evidence>
<feature type="transmembrane region" description="Helical" evidence="6">
    <location>
        <begin position="368"/>
        <end position="388"/>
    </location>
</feature>
<keyword evidence="3 6" id="KW-0812">Transmembrane</keyword>
<dbReference type="Proteomes" id="UP000054302">
    <property type="component" value="Unassembled WGS sequence"/>
</dbReference>
<evidence type="ECO:0000313" key="8">
    <source>
        <dbReference type="EMBL" id="KIV88978.1"/>
    </source>
</evidence>
<feature type="transmembrane region" description="Helical" evidence="6">
    <location>
        <begin position="276"/>
        <end position="301"/>
    </location>
</feature>
<dbReference type="EMBL" id="KN847525">
    <property type="protein sequence ID" value="KIV88978.1"/>
    <property type="molecule type" value="Genomic_DNA"/>
</dbReference>
<dbReference type="PANTHER" id="PTHR43791:SF103">
    <property type="entry name" value="MAJOR FACILITATOR SUPERFAMILY (MFS) PROFILE DOMAIN-CONTAINING PROTEIN-RELATED"/>
    <property type="match status" value="1"/>
</dbReference>
<organism evidence="8 9">
    <name type="scientific">Exophiala mesophila</name>
    <name type="common">Black yeast-like fungus</name>
    <dbReference type="NCBI Taxonomy" id="212818"/>
    <lineage>
        <taxon>Eukaryota</taxon>
        <taxon>Fungi</taxon>
        <taxon>Dikarya</taxon>
        <taxon>Ascomycota</taxon>
        <taxon>Pezizomycotina</taxon>
        <taxon>Eurotiomycetes</taxon>
        <taxon>Chaetothyriomycetidae</taxon>
        <taxon>Chaetothyriales</taxon>
        <taxon>Herpotrichiellaceae</taxon>
        <taxon>Exophiala</taxon>
    </lineage>
</organism>